<dbReference type="GO" id="GO:0004300">
    <property type="term" value="F:enoyl-CoA hydratase activity"/>
    <property type="evidence" value="ECO:0007669"/>
    <property type="project" value="UniProtKB-EC"/>
</dbReference>
<proteinExistence type="predicted"/>
<evidence type="ECO:0000256" key="1">
    <source>
        <dbReference type="SAM" id="MobiDB-lite"/>
    </source>
</evidence>
<accession>A0A6J4JQK1</accession>
<feature type="region of interest" description="Disordered" evidence="1">
    <location>
        <begin position="47"/>
        <end position="91"/>
    </location>
</feature>
<protein>
    <submittedName>
        <fullName evidence="2">Enoyl-CoA hydratase</fullName>
        <ecNumber evidence="2">4.2.1.17</ecNumber>
    </submittedName>
</protein>
<gene>
    <name evidence="2" type="ORF">AVDCRST_MAG56-4107</name>
</gene>
<evidence type="ECO:0000313" key="2">
    <source>
        <dbReference type="EMBL" id="CAA9284609.1"/>
    </source>
</evidence>
<organism evidence="2">
    <name type="scientific">uncultured Cytophagales bacterium</name>
    <dbReference type="NCBI Taxonomy" id="158755"/>
    <lineage>
        <taxon>Bacteria</taxon>
        <taxon>Pseudomonadati</taxon>
        <taxon>Bacteroidota</taxon>
        <taxon>Sphingobacteriia</taxon>
        <taxon>Sphingobacteriales</taxon>
        <taxon>environmental samples</taxon>
    </lineage>
</organism>
<sequence>MIARDRDNKVVILTGTGNEFFARIDGPGLGDITNPREWDKTWWEGQQRAAQANFPRAETDQEGKRDKKGNKKGKGQAPAFLKPVKRSLSCR</sequence>
<name>A0A6J4JQK1_9SPHI</name>
<dbReference type="Gene3D" id="3.90.226.10">
    <property type="entry name" value="2-enoyl-CoA Hydratase, Chain A, domain 1"/>
    <property type="match status" value="1"/>
</dbReference>
<keyword evidence="2" id="KW-0456">Lyase</keyword>
<reference evidence="2" key="1">
    <citation type="submission" date="2020-02" db="EMBL/GenBank/DDBJ databases">
        <authorList>
            <person name="Meier V. D."/>
        </authorList>
    </citation>
    <scope>NUCLEOTIDE SEQUENCE</scope>
    <source>
        <strain evidence="2">AVDCRST_MAG56</strain>
    </source>
</reference>
<dbReference type="EC" id="4.2.1.17" evidence="2"/>
<dbReference type="AlphaFoldDB" id="A0A6J4JQK1"/>
<dbReference type="EMBL" id="CADCTQ010000335">
    <property type="protein sequence ID" value="CAA9284609.1"/>
    <property type="molecule type" value="Genomic_DNA"/>
</dbReference>